<gene>
    <name evidence="2" type="ORF">H4R34_004776</name>
</gene>
<reference evidence="2" key="1">
    <citation type="submission" date="2022-07" db="EMBL/GenBank/DDBJ databases">
        <title>Phylogenomic reconstructions and comparative analyses of Kickxellomycotina fungi.</title>
        <authorList>
            <person name="Reynolds N.K."/>
            <person name="Stajich J.E."/>
            <person name="Barry K."/>
            <person name="Grigoriev I.V."/>
            <person name="Crous P."/>
            <person name="Smith M.E."/>
        </authorList>
    </citation>
    <scope>NUCLEOTIDE SEQUENCE</scope>
    <source>
        <strain evidence="2">RSA 567</strain>
    </source>
</reference>
<comment type="caution">
    <text evidence="2">The sequence shown here is derived from an EMBL/GenBank/DDBJ whole genome shotgun (WGS) entry which is preliminary data.</text>
</comment>
<accession>A0A9W8AY61</accession>
<protein>
    <submittedName>
        <fullName evidence="2">Uncharacterized protein</fullName>
    </submittedName>
</protein>
<evidence type="ECO:0000313" key="3">
    <source>
        <dbReference type="Proteomes" id="UP001151582"/>
    </source>
</evidence>
<dbReference type="Proteomes" id="UP001151582">
    <property type="component" value="Unassembled WGS sequence"/>
</dbReference>
<feature type="transmembrane region" description="Helical" evidence="1">
    <location>
        <begin position="32"/>
        <end position="50"/>
    </location>
</feature>
<dbReference type="EMBL" id="JANBQB010000677">
    <property type="protein sequence ID" value="KAJ1974278.1"/>
    <property type="molecule type" value="Genomic_DNA"/>
</dbReference>
<keyword evidence="1" id="KW-0812">Transmembrane</keyword>
<feature type="non-terminal residue" evidence="2">
    <location>
        <position position="104"/>
    </location>
</feature>
<feature type="transmembrane region" description="Helical" evidence="1">
    <location>
        <begin position="62"/>
        <end position="82"/>
    </location>
</feature>
<evidence type="ECO:0000313" key="2">
    <source>
        <dbReference type="EMBL" id="KAJ1974278.1"/>
    </source>
</evidence>
<keyword evidence="3" id="KW-1185">Reference proteome</keyword>
<keyword evidence="1" id="KW-1133">Transmembrane helix</keyword>
<name>A0A9W8AY61_9FUNG</name>
<proteinExistence type="predicted"/>
<dbReference type="OrthoDB" id="441172at2759"/>
<dbReference type="AlphaFoldDB" id="A0A9W8AY61"/>
<sequence length="104" mass="11226">MAPANGSSAGRQTSAGLLLTIDFLLVPNDFNHLRSILSLIIIIALVCVSIKMKPCYVDQINFWRSASFCCILWTALLVTMLSNEDQDVRRLSVGGVVAAIVGGM</sequence>
<organism evidence="2 3">
    <name type="scientific">Dimargaris verticillata</name>
    <dbReference type="NCBI Taxonomy" id="2761393"/>
    <lineage>
        <taxon>Eukaryota</taxon>
        <taxon>Fungi</taxon>
        <taxon>Fungi incertae sedis</taxon>
        <taxon>Zoopagomycota</taxon>
        <taxon>Kickxellomycotina</taxon>
        <taxon>Dimargaritomycetes</taxon>
        <taxon>Dimargaritales</taxon>
        <taxon>Dimargaritaceae</taxon>
        <taxon>Dimargaris</taxon>
    </lineage>
</organism>
<keyword evidence="1" id="KW-0472">Membrane</keyword>
<evidence type="ECO:0000256" key="1">
    <source>
        <dbReference type="SAM" id="Phobius"/>
    </source>
</evidence>